<comment type="similarity">
    <text evidence="1">Belongs to the FGGY kinase family.</text>
</comment>
<dbReference type="InterPro" id="IPR018484">
    <property type="entry name" value="FGGY_N"/>
</dbReference>
<dbReference type="AlphaFoldDB" id="A0AAV2IEB3"/>
<dbReference type="Proteomes" id="UP001497497">
    <property type="component" value="Unassembled WGS sequence"/>
</dbReference>
<evidence type="ECO:0000313" key="6">
    <source>
        <dbReference type="Proteomes" id="UP001497497"/>
    </source>
</evidence>
<proteinExistence type="inferred from homology"/>
<dbReference type="PANTHER" id="PTHR10196">
    <property type="entry name" value="SUGAR KINASE"/>
    <property type="match status" value="1"/>
</dbReference>
<dbReference type="CDD" id="cd07777">
    <property type="entry name" value="ASKHA_NBD_FGGY_SHK"/>
    <property type="match status" value="1"/>
</dbReference>
<dbReference type="Gene3D" id="3.30.420.40">
    <property type="match status" value="2"/>
</dbReference>
<dbReference type="GO" id="GO:0050277">
    <property type="term" value="F:sedoheptulokinase activity"/>
    <property type="evidence" value="ECO:0007669"/>
    <property type="project" value="TreeGrafter"/>
</dbReference>
<dbReference type="PANTHER" id="PTHR10196:SF67">
    <property type="entry name" value="SEDOHEPTULOKINASE"/>
    <property type="match status" value="1"/>
</dbReference>
<dbReference type="GO" id="GO:0005829">
    <property type="term" value="C:cytosol"/>
    <property type="evidence" value="ECO:0007669"/>
    <property type="project" value="TreeGrafter"/>
</dbReference>
<evidence type="ECO:0000256" key="2">
    <source>
        <dbReference type="ARBA" id="ARBA00022679"/>
    </source>
</evidence>
<dbReference type="Pfam" id="PF00370">
    <property type="entry name" value="FGGY_N"/>
    <property type="match status" value="1"/>
</dbReference>
<protein>
    <recommendedName>
        <fullName evidence="4">Carbohydrate kinase FGGY N-terminal domain-containing protein</fullName>
    </recommendedName>
</protein>
<sequence length="482" mass="52784">MSRKLKLTDSLWLGIDIGTSSVKAVLINFDGDTILSKSLPTMSEVKSGIGCSGYEQNPQKCLKTVHDLVLPLIEKEKHRINGIGVTGQMHGVVFWHKSKDKIESLECIDESLSSNLYTWQDQRCSSEFLEALPKWGSSLQCLSTGYGCATMFWLARNHPTFFRDGEYCSCGTIMDFLVAILCDIDHPVTSDQLAASLGYFDETTLGWSSVLQDVDEFPLHLLPKVVAAGTQVGEVCASLNGWPAGVPVFVGMGDVQCAMYDVLKNTSDAAVNISTSIQLGFVVPGHELELVQQQSPSSISYFPYFNGNKLALCAGLNGGNAIHHFVQCITKWFTDLGLIDGINPDDLLPKLQELAEKQMNVNNTLIVRPIFFGERHNTGLAGHISGFNSTNFSDIGAIFKLLCEGVVDHLHDMVPLKFLLSRGINQLLISGSVPVNNPIVKQRLKQLYEDIAVTLDLKETDAVSSAIGAAKLVRDRTTDVRI</sequence>
<evidence type="ECO:0000256" key="1">
    <source>
        <dbReference type="ARBA" id="ARBA00009156"/>
    </source>
</evidence>
<evidence type="ECO:0000256" key="3">
    <source>
        <dbReference type="ARBA" id="ARBA00022777"/>
    </source>
</evidence>
<gene>
    <name evidence="5" type="ORF">GSLYS_00016746001</name>
</gene>
<dbReference type="SUPFAM" id="SSF53067">
    <property type="entry name" value="Actin-like ATPase domain"/>
    <property type="match status" value="2"/>
</dbReference>
<keyword evidence="2" id="KW-0808">Transferase</keyword>
<dbReference type="GO" id="GO:0006071">
    <property type="term" value="P:glycerol metabolic process"/>
    <property type="evidence" value="ECO:0007669"/>
    <property type="project" value="TreeGrafter"/>
</dbReference>
<keyword evidence="6" id="KW-1185">Reference proteome</keyword>
<dbReference type="EMBL" id="CAXITT010000533">
    <property type="protein sequence ID" value="CAL1543212.1"/>
    <property type="molecule type" value="Genomic_DNA"/>
</dbReference>
<evidence type="ECO:0000259" key="4">
    <source>
        <dbReference type="Pfam" id="PF00370"/>
    </source>
</evidence>
<name>A0AAV2IEB3_LYMST</name>
<comment type="caution">
    <text evidence="5">The sequence shown here is derived from an EMBL/GenBank/DDBJ whole genome shotgun (WGS) entry which is preliminary data.</text>
</comment>
<dbReference type="InterPro" id="IPR043129">
    <property type="entry name" value="ATPase_NBD"/>
</dbReference>
<evidence type="ECO:0000313" key="5">
    <source>
        <dbReference type="EMBL" id="CAL1543212.1"/>
    </source>
</evidence>
<feature type="domain" description="Carbohydrate kinase FGGY N-terminal" evidence="4">
    <location>
        <begin position="11"/>
        <end position="258"/>
    </location>
</feature>
<keyword evidence="3" id="KW-0418">Kinase</keyword>
<organism evidence="5 6">
    <name type="scientific">Lymnaea stagnalis</name>
    <name type="common">Great pond snail</name>
    <name type="synonym">Helix stagnalis</name>
    <dbReference type="NCBI Taxonomy" id="6523"/>
    <lineage>
        <taxon>Eukaryota</taxon>
        <taxon>Metazoa</taxon>
        <taxon>Spiralia</taxon>
        <taxon>Lophotrochozoa</taxon>
        <taxon>Mollusca</taxon>
        <taxon>Gastropoda</taxon>
        <taxon>Heterobranchia</taxon>
        <taxon>Euthyneura</taxon>
        <taxon>Panpulmonata</taxon>
        <taxon>Hygrophila</taxon>
        <taxon>Lymnaeoidea</taxon>
        <taxon>Lymnaeidae</taxon>
        <taxon>Lymnaea</taxon>
    </lineage>
</organism>
<accession>A0AAV2IEB3</accession>
<reference evidence="5 6" key="1">
    <citation type="submission" date="2024-04" db="EMBL/GenBank/DDBJ databases">
        <authorList>
            <consortium name="Genoscope - CEA"/>
            <person name="William W."/>
        </authorList>
    </citation>
    <scope>NUCLEOTIDE SEQUENCE [LARGE SCALE GENOMIC DNA]</scope>
</reference>